<comment type="pathway">
    <text evidence="2 5">Carbohydrate acid metabolism; D-glucarate degradation; 2,5-dioxopentanoate from D-glucarate: step 2/2.</text>
</comment>
<evidence type="ECO:0000256" key="6">
    <source>
        <dbReference type="PIRNR" id="PIRNR001365"/>
    </source>
</evidence>
<organism evidence="9 10">
    <name type="scientific">Phyllobacterium leguminum</name>
    <dbReference type="NCBI Taxonomy" id="314237"/>
    <lineage>
        <taxon>Bacteria</taxon>
        <taxon>Pseudomonadati</taxon>
        <taxon>Pseudomonadota</taxon>
        <taxon>Alphaproteobacteria</taxon>
        <taxon>Hyphomicrobiales</taxon>
        <taxon>Phyllobacteriaceae</taxon>
        <taxon>Phyllobacterium</taxon>
    </lineage>
</organism>
<sequence length="307" mass="33146">MSPEEIKSRLSSGLLSFPVTHFGEDLRLNLDSYREHVGWLSGFDAAALFAAGGTGEFFSLSPEEVAEVTKAAKDVSGDVPIISGCGYGIEIAKDVARRAEKAGADGLLLLPHYLIGAPQEGIYQHVKAVCDSTGLGVIIYNRANSVANADTVARLADACPNLIGFKDGTGKVELVRHVTSKLGDRLCYIGGMPTHELYAEAFNAVGVTTYSSAVFNFVPELAQRFYRAMRADDRQTMASILETFFYDFAAIRDREVGYPVSIIKAGVELIGRTPGPVRPPLTNLKPEEKAMLARLIERVEVSEKAAA</sequence>
<evidence type="ECO:0000256" key="1">
    <source>
        <dbReference type="ARBA" id="ARBA00001446"/>
    </source>
</evidence>
<name>A0A318T724_9HYPH</name>
<dbReference type="Proteomes" id="UP000247454">
    <property type="component" value="Unassembled WGS sequence"/>
</dbReference>
<dbReference type="CDD" id="cd00951">
    <property type="entry name" value="KDGDH"/>
    <property type="match status" value="1"/>
</dbReference>
<evidence type="ECO:0000256" key="7">
    <source>
        <dbReference type="PIRSR" id="PIRSR001365-1"/>
    </source>
</evidence>
<dbReference type="Gene3D" id="3.20.20.70">
    <property type="entry name" value="Aldolase class I"/>
    <property type="match status" value="1"/>
</dbReference>
<dbReference type="Pfam" id="PF00701">
    <property type="entry name" value="DHDPS"/>
    <property type="match status" value="1"/>
</dbReference>
<dbReference type="SMART" id="SM01130">
    <property type="entry name" value="DHDPS"/>
    <property type="match status" value="1"/>
</dbReference>
<dbReference type="AlphaFoldDB" id="A0A318T724"/>
<gene>
    <name evidence="9" type="ORF">C7477_10135</name>
</gene>
<dbReference type="InterPro" id="IPR013785">
    <property type="entry name" value="Aldolase_TIM"/>
</dbReference>
<dbReference type="EMBL" id="QJTF01000001">
    <property type="protein sequence ID" value="PYE90363.1"/>
    <property type="molecule type" value="Genomic_DNA"/>
</dbReference>
<evidence type="ECO:0000256" key="4">
    <source>
        <dbReference type="ARBA" id="ARBA00023239"/>
    </source>
</evidence>
<evidence type="ECO:0000256" key="8">
    <source>
        <dbReference type="PIRSR" id="PIRSR001365-2"/>
    </source>
</evidence>
<proteinExistence type="inferred from homology"/>
<keyword evidence="4 5" id="KW-0456">Lyase</keyword>
<evidence type="ECO:0000256" key="3">
    <source>
        <dbReference type="ARBA" id="ARBA00007592"/>
    </source>
</evidence>
<comment type="caution">
    <text evidence="9">The sequence shown here is derived from an EMBL/GenBank/DDBJ whole genome shotgun (WGS) entry which is preliminary data.</text>
</comment>
<dbReference type="GO" id="GO:0042838">
    <property type="term" value="P:D-glucarate catabolic process"/>
    <property type="evidence" value="ECO:0007669"/>
    <property type="project" value="UniProtKB-UniRule"/>
</dbReference>
<dbReference type="HAMAP" id="MF_00694">
    <property type="entry name" value="KDGDH"/>
    <property type="match status" value="1"/>
</dbReference>
<dbReference type="EC" id="4.2.1.41" evidence="5"/>
<feature type="active site" description="Proton donor/acceptor" evidence="7">
    <location>
        <position position="140"/>
    </location>
</feature>
<dbReference type="OrthoDB" id="8995637at2"/>
<dbReference type="GO" id="GO:0047448">
    <property type="term" value="F:5-dehydro-4-deoxyglucarate dehydratase activity"/>
    <property type="evidence" value="ECO:0007669"/>
    <property type="project" value="UniProtKB-UniRule"/>
</dbReference>
<dbReference type="NCBIfam" id="NF002958">
    <property type="entry name" value="PRK03620.1"/>
    <property type="match status" value="1"/>
</dbReference>
<reference evidence="9 10" key="1">
    <citation type="submission" date="2018-06" db="EMBL/GenBank/DDBJ databases">
        <title>Genomic Encyclopedia of Type Strains, Phase III (KMG-III): the genomes of soil and plant-associated and newly described type strains.</title>
        <authorList>
            <person name="Whitman W."/>
        </authorList>
    </citation>
    <scope>NUCLEOTIDE SEQUENCE [LARGE SCALE GENOMIC DNA]</scope>
    <source>
        <strain evidence="9 10">ORS 1419</strain>
    </source>
</reference>
<accession>A0A318T724</accession>
<keyword evidence="10" id="KW-1185">Reference proteome</keyword>
<evidence type="ECO:0000256" key="5">
    <source>
        <dbReference type="HAMAP-Rule" id="MF_00694"/>
    </source>
</evidence>
<feature type="active site" description="Schiff-base intermediate with substrate" evidence="7">
    <location>
        <position position="166"/>
    </location>
</feature>
<dbReference type="SUPFAM" id="SSF51569">
    <property type="entry name" value="Aldolase"/>
    <property type="match status" value="1"/>
</dbReference>
<dbReference type="InterPro" id="IPR002220">
    <property type="entry name" value="DapA-like"/>
</dbReference>
<dbReference type="RefSeq" id="WP_110747354.1">
    <property type="nucleotide sequence ID" value="NZ_QJTF01000001.1"/>
</dbReference>
<dbReference type="PIRSF" id="PIRSF001365">
    <property type="entry name" value="DHDPS"/>
    <property type="match status" value="1"/>
</dbReference>
<evidence type="ECO:0000313" key="9">
    <source>
        <dbReference type="EMBL" id="PYE90363.1"/>
    </source>
</evidence>
<dbReference type="PANTHER" id="PTHR12128">
    <property type="entry name" value="DIHYDRODIPICOLINATE SYNTHASE"/>
    <property type="match status" value="1"/>
</dbReference>
<feature type="binding site" evidence="8">
    <location>
        <position position="54"/>
    </location>
    <ligand>
        <name>pyruvate</name>
        <dbReference type="ChEBI" id="CHEBI:15361"/>
    </ligand>
</feature>
<protein>
    <recommendedName>
        <fullName evidence="5">Probable 5-dehydro-4-deoxyglucarate dehydratase</fullName>
        <ecNumber evidence="5">4.2.1.41</ecNumber>
    </recommendedName>
    <alternativeName>
        <fullName evidence="5">5-keto-4-deoxy-glucarate dehydratase</fullName>
        <shortName evidence="5">KDGDH</shortName>
    </alternativeName>
</protein>
<dbReference type="UniPathway" id="UPA00564">
    <property type="reaction ID" value="UER00628"/>
</dbReference>
<dbReference type="PANTHER" id="PTHR12128:SF19">
    <property type="entry name" value="5-DEHYDRO-4-DEOXYGLUCARATE DEHYDRATASE 2-RELATED"/>
    <property type="match status" value="1"/>
</dbReference>
<comment type="similarity">
    <text evidence="3 5 6">Belongs to the DapA family.</text>
</comment>
<evidence type="ECO:0000256" key="2">
    <source>
        <dbReference type="ARBA" id="ARBA00004983"/>
    </source>
</evidence>
<dbReference type="InterPro" id="IPR017655">
    <property type="entry name" value="Dehydro-deoxyglucarate_dehyd"/>
</dbReference>
<evidence type="ECO:0000313" key="10">
    <source>
        <dbReference type="Proteomes" id="UP000247454"/>
    </source>
</evidence>
<dbReference type="GO" id="GO:0008840">
    <property type="term" value="F:4-hydroxy-tetrahydrodipicolinate synthase activity"/>
    <property type="evidence" value="ECO:0007669"/>
    <property type="project" value="TreeGrafter"/>
</dbReference>
<dbReference type="NCBIfam" id="TIGR03249">
    <property type="entry name" value="KdgD"/>
    <property type="match status" value="1"/>
</dbReference>
<comment type="catalytic activity">
    <reaction evidence="1 5">
        <text>5-dehydro-4-deoxy-D-glucarate + H(+) = 2,5-dioxopentanoate + CO2 + H2O</text>
        <dbReference type="Rhea" id="RHEA:24608"/>
        <dbReference type="ChEBI" id="CHEBI:15377"/>
        <dbReference type="ChEBI" id="CHEBI:15378"/>
        <dbReference type="ChEBI" id="CHEBI:16526"/>
        <dbReference type="ChEBI" id="CHEBI:42819"/>
        <dbReference type="ChEBI" id="CHEBI:58136"/>
        <dbReference type="EC" id="4.2.1.41"/>
    </reaction>
</comment>